<name>A0A6J5R4P3_9CAUD</name>
<organism evidence="2">
    <name type="scientific">uncultured Caudovirales phage</name>
    <dbReference type="NCBI Taxonomy" id="2100421"/>
    <lineage>
        <taxon>Viruses</taxon>
        <taxon>Duplodnaviria</taxon>
        <taxon>Heunggongvirae</taxon>
        <taxon>Uroviricota</taxon>
        <taxon>Caudoviricetes</taxon>
        <taxon>Peduoviridae</taxon>
        <taxon>Maltschvirus</taxon>
        <taxon>Maltschvirus maltsch</taxon>
    </lineage>
</organism>
<proteinExistence type="predicted"/>
<protein>
    <submittedName>
        <fullName evidence="2">Uncharacterized protein</fullName>
    </submittedName>
</protein>
<gene>
    <name evidence="2" type="ORF">UFOVP1207_17</name>
    <name evidence="1" type="ORF">UFOVP474_21</name>
</gene>
<evidence type="ECO:0000313" key="2">
    <source>
        <dbReference type="EMBL" id="CAB4189577.1"/>
    </source>
</evidence>
<accession>A0A6J5R4P3</accession>
<evidence type="ECO:0000313" key="1">
    <source>
        <dbReference type="EMBL" id="CAB4145602.1"/>
    </source>
</evidence>
<reference evidence="2" key="1">
    <citation type="submission" date="2020-05" db="EMBL/GenBank/DDBJ databases">
        <authorList>
            <person name="Chiriac C."/>
            <person name="Salcher M."/>
            <person name="Ghai R."/>
            <person name="Kavagutti S V."/>
        </authorList>
    </citation>
    <scope>NUCLEOTIDE SEQUENCE</scope>
</reference>
<sequence>MSNSAYYSLLNDGKLTGDMIGAVEATPPVAVTGATLTCSRDVHGGRTIVINAAAGCAVTLPNATGTGSMYRFVIGTTITSNSTTIKVNNATDVMAGRAFVISDGAAAVLGYATAASSDTITLNGTTLGGLVGDHIEIIDAIAGTYAVRVFTAATGTEATPFSATV</sequence>
<dbReference type="EMBL" id="LR796445">
    <property type="protein sequence ID" value="CAB4145602.1"/>
    <property type="molecule type" value="Genomic_DNA"/>
</dbReference>
<dbReference type="EMBL" id="LR797155">
    <property type="protein sequence ID" value="CAB4189577.1"/>
    <property type="molecule type" value="Genomic_DNA"/>
</dbReference>